<feature type="compositionally biased region" description="Basic residues" evidence="14">
    <location>
        <begin position="1"/>
        <end position="16"/>
    </location>
</feature>
<evidence type="ECO:0000256" key="3">
    <source>
        <dbReference type="ARBA" id="ARBA00005985"/>
    </source>
</evidence>
<feature type="compositionally biased region" description="Low complexity" evidence="14">
    <location>
        <begin position="19"/>
        <end position="30"/>
    </location>
</feature>
<evidence type="ECO:0000256" key="5">
    <source>
        <dbReference type="ARBA" id="ARBA00022519"/>
    </source>
</evidence>
<comment type="similarity">
    <text evidence="3 12">Belongs to the UbiA prenyltransferase family.</text>
</comment>
<dbReference type="PANTHER" id="PTHR11048">
    <property type="entry name" value="PRENYLTRANSFERASES"/>
    <property type="match status" value="1"/>
</dbReference>
<keyword evidence="11 12" id="KW-0472">Membrane</keyword>
<keyword evidence="5 12" id="KW-0997">Cell inner membrane</keyword>
<evidence type="ECO:0000256" key="2">
    <source>
        <dbReference type="ARBA" id="ARBA00004141"/>
    </source>
</evidence>
<feature type="transmembrane region" description="Helical" evidence="12">
    <location>
        <begin position="262"/>
        <end position="284"/>
    </location>
</feature>
<dbReference type="FunFam" id="1.20.120.1780:FF:000001">
    <property type="entry name" value="4-hydroxybenzoate octaprenyltransferase"/>
    <property type="match status" value="1"/>
</dbReference>
<dbReference type="Proteomes" id="UP000430634">
    <property type="component" value="Unassembled WGS sequence"/>
</dbReference>
<dbReference type="Gene3D" id="1.10.357.140">
    <property type="entry name" value="UbiA prenyltransferase"/>
    <property type="match status" value="1"/>
</dbReference>
<feature type="transmembrane region" description="Helical" evidence="12">
    <location>
        <begin position="171"/>
        <end position="188"/>
    </location>
</feature>
<dbReference type="NCBIfam" id="TIGR01474">
    <property type="entry name" value="ubiA_proteo"/>
    <property type="match status" value="1"/>
</dbReference>
<keyword evidence="6 12" id="KW-0808">Transferase</keyword>
<feature type="transmembrane region" description="Helical" evidence="12">
    <location>
        <begin position="50"/>
        <end position="67"/>
    </location>
</feature>
<dbReference type="PANTHER" id="PTHR11048:SF28">
    <property type="entry name" value="4-HYDROXYBENZOATE POLYPRENYLTRANSFERASE, MITOCHONDRIAL"/>
    <property type="match status" value="1"/>
</dbReference>
<accession>A0A6I3SYS9</accession>
<name>A0A6I3SYS9_9BURK</name>
<dbReference type="InterPro" id="IPR039653">
    <property type="entry name" value="Prenyltransferase"/>
</dbReference>
<comment type="function">
    <text evidence="12">Catalyzes the prenylation of para-hydroxybenzoate (PHB) with an all-trans polyprenyl group. Mediates the second step in the final reaction sequence of ubiquinone-8 (UQ-8) biosynthesis, which is the condensation of the polyisoprenoid side chain with PHB, generating the first membrane-bound Q intermediate 3-octaprenyl-4-hydroxybenzoate.</text>
</comment>
<dbReference type="Pfam" id="PF01040">
    <property type="entry name" value="UbiA"/>
    <property type="match status" value="1"/>
</dbReference>
<comment type="cofactor">
    <cofactor evidence="1 12">
        <name>Mg(2+)</name>
        <dbReference type="ChEBI" id="CHEBI:18420"/>
    </cofactor>
</comment>
<dbReference type="EMBL" id="WNKZ01000034">
    <property type="protein sequence ID" value="MTV53716.1"/>
    <property type="molecule type" value="Genomic_DNA"/>
</dbReference>
<evidence type="ECO:0000256" key="7">
    <source>
        <dbReference type="ARBA" id="ARBA00022688"/>
    </source>
</evidence>
<feature type="transmembrane region" description="Helical" evidence="12">
    <location>
        <begin position="237"/>
        <end position="256"/>
    </location>
</feature>
<dbReference type="CDD" id="cd13959">
    <property type="entry name" value="PT_UbiA_COQ2"/>
    <property type="match status" value="1"/>
</dbReference>
<dbReference type="InterPro" id="IPR030470">
    <property type="entry name" value="UbiA_prenylTrfase_CS"/>
</dbReference>
<evidence type="ECO:0000256" key="8">
    <source>
        <dbReference type="ARBA" id="ARBA00022692"/>
    </source>
</evidence>
<comment type="catalytic activity">
    <reaction evidence="12">
        <text>all-trans-octaprenyl diphosphate + 4-hydroxybenzoate = 4-hydroxy-3-(all-trans-octaprenyl)benzoate + diphosphate</text>
        <dbReference type="Rhea" id="RHEA:27782"/>
        <dbReference type="ChEBI" id="CHEBI:1617"/>
        <dbReference type="ChEBI" id="CHEBI:17879"/>
        <dbReference type="ChEBI" id="CHEBI:33019"/>
        <dbReference type="ChEBI" id="CHEBI:57711"/>
        <dbReference type="EC" id="2.5.1.39"/>
    </reaction>
</comment>
<reference evidence="15 16" key="1">
    <citation type="submission" date="2019-11" db="EMBL/GenBank/DDBJ databases">
        <title>Type strains purchased from KCTC, JCM and DSMZ.</title>
        <authorList>
            <person name="Lu H."/>
        </authorList>
    </citation>
    <scope>NUCLEOTIDE SEQUENCE [LARGE SCALE GENOMIC DNA]</scope>
    <source>
        <strain evidence="15 16">KCTC 52429</strain>
    </source>
</reference>
<comment type="subcellular location">
    <subcellularLocation>
        <location evidence="12">Cell inner membrane</location>
        <topology evidence="12">Multi-pass membrane protein</topology>
    </subcellularLocation>
    <subcellularLocation>
        <location evidence="2">Membrane</location>
        <topology evidence="2">Multi-pass membrane protein</topology>
    </subcellularLocation>
</comment>
<dbReference type="UniPathway" id="UPA00232"/>
<evidence type="ECO:0000256" key="4">
    <source>
        <dbReference type="ARBA" id="ARBA00022475"/>
    </source>
</evidence>
<evidence type="ECO:0000256" key="1">
    <source>
        <dbReference type="ARBA" id="ARBA00001946"/>
    </source>
</evidence>
<comment type="caution">
    <text evidence="15">The sequence shown here is derived from an EMBL/GenBank/DDBJ whole genome shotgun (WGS) entry which is preliminary data.</text>
</comment>
<keyword evidence="4 12" id="KW-1003">Cell membrane</keyword>
<dbReference type="GO" id="GO:0008412">
    <property type="term" value="F:4-hydroxybenzoate polyprenyltransferase activity"/>
    <property type="evidence" value="ECO:0007669"/>
    <property type="project" value="UniProtKB-UniRule"/>
</dbReference>
<feature type="transmembrane region" description="Helical" evidence="12">
    <location>
        <begin position="194"/>
        <end position="216"/>
    </location>
</feature>
<evidence type="ECO:0000256" key="9">
    <source>
        <dbReference type="ARBA" id="ARBA00022842"/>
    </source>
</evidence>
<evidence type="ECO:0000313" key="16">
    <source>
        <dbReference type="Proteomes" id="UP000430634"/>
    </source>
</evidence>
<dbReference type="HAMAP" id="MF_01635">
    <property type="entry name" value="UbiA"/>
    <property type="match status" value="1"/>
</dbReference>
<evidence type="ECO:0000256" key="6">
    <source>
        <dbReference type="ARBA" id="ARBA00022679"/>
    </source>
</evidence>
<protein>
    <recommendedName>
        <fullName evidence="12 13">4-hydroxybenzoate octaprenyltransferase</fullName>
        <ecNumber evidence="12 13">2.5.1.39</ecNumber>
    </recommendedName>
    <alternativeName>
        <fullName evidence="12">4-HB polyprenyltransferase</fullName>
    </alternativeName>
</protein>
<evidence type="ECO:0000256" key="10">
    <source>
        <dbReference type="ARBA" id="ARBA00022989"/>
    </source>
</evidence>
<keyword evidence="10 12" id="KW-1133">Transmembrane helix</keyword>
<organism evidence="15 16">
    <name type="scientific">Pseudoduganella buxea</name>
    <dbReference type="NCBI Taxonomy" id="1949069"/>
    <lineage>
        <taxon>Bacteria</taxon>
        <taxon>Pseudomonadati</taxon>
        <taxon>Pseudomonadota</taxon>
        <taxon>Betaproteobacteria</taxon>
        <taxon>Burkholderiales</taxon>
        <taxon>Oxalobacteraceae</taxon>
        <taxon>Telluria group</taxon>
        <taxon>Pseudoduganella</taxon>
    </lineage>
</organism>
<evidence type="ECO:0000256" key="13">
    <source>
        <dbReference type="NCBIfam" id="TIGR01474"/>
    </source>
</evidence>
<dbReference type="PROSITE" id="PS00943">
    <property type="entry name" value="UBIA"/>
    <property type="match status" value="1"/>
</dbReference>
<evidence type="ECO:0000256" key="14">
    <source>
        <dbReference type="SAM" id="MobiDB-lite"/>
    </source>
</evidence>
<dbReference type="EC" id="2.5.1.39" evidence="12 13"/>
<dbReference type="FunFam" id="1.10.357.140:FF:000002">
    <property type="entry name" value="4-hydroxybenzoate octaprenyltransferase"/>
    <property type="match status" value="1"/>
</dbReference>
<dbReference type="OrthoDB" id="9782418at2"/>
<keyword evidence="7 12" id="KW-0831">Ubiquinone biosynthesis</keyword>
<evidence type="ECO:0000256" key="11">
    <source>
        <dbReference type="ARBA" id="ARBA00023136"/>
    </source>
</evidence>
<keyword evidence="9 12" id="KW-0460">Magnesium</keyword>
<keyword evidence="8 12" id="KW-0812">Transmembrane</keyword>
<evidence type="ECO:0000313" key="15">
    <source>
        <dbReference type="EMBL" id="MTV53716.1"/>
    </source>
</evidence>
<feature type="region of interest" description="Disordered" evidence="14">
    <location>
        <begin position="1"/>
        <end position="33"/>
    </location>
</feature>
<dbReference type="InterPro" id="IPR044878">
    <property type="entry name" value="UbiA_sf"/>
</dbReference>
<feature type="transmembrane region" description="Helical" evidence="12">
    <location>
        <begin position="118"/>
        <end position="138"/>
    </location>
</feature>
<proteinExistence type="inferred from homology"/>
<dbReference type="GO" id="GO:0006744">
    <property type="term" value="P:ubiquinone biosynthetic process"/>
    <property type="evidence" value="ECO:0007669"/>
    <property type="project" value="UniProtKB-UniRule"/>
</dbReference>
<comment type="pathway">
    <text evidence="12">Cofactor biosynthesis; ubiquinone biosynthesis.</text>
</comment>
<dbReference type="InterPro" id="IPR006370">
    <property type="entry name" value="HB_polyprenyltransferase-like"/>
</dbReference>
<gene>
    <name evidence="12" type="primary">ubiA</name>
    <name evidence="15" type="ORF">GM672_13355</name>
</gene>
<sequence>MRAARRHHPGGRRRRLTNPDPDSAVHASSSPPAPSKLSLYFRLVRLDKPIGTVLLLWPTLSALWLATGGVPDWHLLVIFSLGTLLMRSAGCAINDYADQDIDRHVKRTADRPITSGRISGKEAVAIAAGLSIAAFLLILPLNTLVKQLSVAAVIIAGTYPYFKRFFAIPQAYLGIAFGFGIPMAFAAVQDTVPAYAWLLLLGNVFWAVAYDTEYAMVDRDDDLKIGIKTSAITFGRYDVTIVMLCYVVHLAILLAAGRHFGLGLPFLAGLVVAAGCAVYHYFLIRGRERAPCFAAFRHNNYLGAAVFAGIALDFALR</sequence>
<dbReference type="Gene3D" id="1.20.120.1780">
    <property type="entry name" value="UbiA prenyltransferase"/>
    <property type="match status" value="1"/>
</dbReference>
<dbReference type="InterPro" id="IPR000537">
    <property type="entry name" value="UbiA_prenyltransferase"/>
</dbReference>
<evidence type="ECO:0000256" key="12">
    <source>
        <dbReference type="HAMAP-Rule" id="MF_01635"/>
    </source>
</evidence>
<dbReference type="AlphaFoldDB" id="A0A6I3SYS9"/>
<dbReference type="GO" id="GO:0005886">
    <property type="term" value="C:plasma membrane"/>
    <property type="evidence" value="ECO:0007669"/>
    <property type="project" value="UniProtKB-SubCell"/>
</dbReference>